<evidence type="ECO:0000313" key="3">
    <source>
        <dbReference type="Proteomes" id="UP001159042"/>
    </source>
</evidence>
<feature type="signal peptide" evidence="1">
    <location>
        <begin position="1"/>
        <end position="22"/>
    </location>
</feature>
<name>A0AAV8WGN4_9CUCU</name>
<comment type="caution">
    <text evidence="2">The sequence shown here is derived from an EMBL/GenBank/DDBJ whole genome shotgun (WGS) entry which is preliminary data.</text>
</comment>
<dbReference type="AlphaFoldDB" id="A0AAV8WGN4"/>
<proteinExistence type="predicted"/>
<accession>A0AAV8WGN4</accession>
<reference evidence="2 3" key="1">
    <citation type="journal article" date="2023" name="Insect Mol. Biol.">
        <title>Genome sequencing provides insights into the evolution of gene families encoding plant cell wall-degrading enzymes in longhorned beetles.</title>
        <authorList>
            <person name="Shin N.R."/>
            <person name="Okamura Y."/>
            <person name="Kirsch R."/>
            <person name="Pauchet Y."/>
        </authorList>
    </citation>
    <scope>NUCLEOTIDE SEQUENCE [LARGE SCALE GENOMIC DNA]</scope>
    <source>
        <strain evidence="2">EAD_L_NR</strain>
    </source>
</reference>
<evidence type="ECO:0000256" key="1">
    <source>
        <dbReference type="SAM" id="SignalP"/>
    </source>
</evidence>
<keyword evidence="3" id="KW-1185">Reference proteome</keyword>
<evidence type="ECO:0008006" key="4">
    <source>
        <dbReference type="Google" id="ProtNLM"/>
    </source>
</evidence>
<protein>
    <recommendedName>
        <fullName evidence="4">Fibronectin type-III domain-containing protein</fullName>
    </recommendedName>
</protein>
<gene>
    <name evidence="2" type="ORF">NQ315_001421</name>
</gene>
<dbReference type="Gene3D" id="2.60.40.10">
    <property type="entry name" value="Immunoglobulins"/>
    <property type="match status" value="1"/>
</dbReference>
<evidence type="ECO:0000313" key="2">
    <source>
        <dbReference type="EMBL" id="KAJ8925235.1"/>
    </source>
</evidence>
<keyword evidence="1" id="KW-0732">Signal</keyword>
<sequence length="229" mass="25752">MIFRIFLFLLLTCLVLLEQVYEDDDCDSVDLRLANFLFITESNKTMTISWRLINQTDCPVAFHLTVVDTELGVVEDVILDDNSTSLASFSPCTEHHLTLRAISKDVEGPNVTAAIWILDRGKYLKHIVMEAPILKTLEVKATSINMTWTLEGNANRCLLKTFHVQGPYVNVTVPLQDLEDKAVVSVQLQSLKPNSMYYFNVTVENSGGVSPATQMAVQTPELSDNRLLW</sequence>
<dbReference type="SUPFAM" id="SSF49265">
    <property type="entry name" value="Fibronectin type III"/>
    <property type="match status" value="1"/>
</dbReference>
<dbReference type="CDD" id="cd00063">
    <property type="entry name" value="FN3"/>
    <property type="match status" value="1"/>
</dbReference>
<feature type="chain" id="PRO_5043619888" description="Fibronectin type-III domain-containing protein" evidence="1">
    <location>
        <begin position="23"/>
        <end position="229"/>
    </location>
</feature>
<dbReference type="InterPro" id="IPR013783">
    <property type="entry name" value="Ig-like_fold"/>
</dbReference>
<dbReference type="Proteomes" id="UP001159042">
    <property type="component" value="Unassembled WGS sequence"/>
</dbReference>
<organism evidence="2 3">
    <name type="scientific">Exocentrus adspersus</name>
    <dbReference type="NCBI Taxonomy" id="1586481"/>
    <lineage>
        <taxon>Eukaryota</taxon>
        <taxon>Metazoa</taxon>
        <taxon>Ecdysozoa</taxon>
        <taxon>Arthropoda</taxon>
        <taxon>Hexapoda</taxon>
        <taxon>Insecta</taxon>
        <taxon>Pterygota</taxon>
        <taxon>Neoptera</taxon>
        <taxon>Endopterygota</taxon>
        <taxon>Coleoptera</taxon>
        <taxon>Polyphaga</taxon>
        <taxon>Cucujiformia</taxon>
        <taxon>Chrysomeloidea</taxon>
        <taxon>Cerambycidae</taxon>
        <taxon>Lamiinae</taxon>
        <taxon>Acanthocinini</taxon>
        <taxon>Exocentrus</taxon>
    </lineage>
</organism>
<dbReference type="InterPro" id="IPR036116">
    <property type="entry name" value="FN3_sf"/>
</dbReference>
<dbReference type="InterPro" id="IPR003961">
    <property type="entry name" value="FN3_dom"/>
</dbReference>
<dbReference type="EMBL" id="JANEYG010000002">
    <property type="protein sequence ID" value="KAJ8925235.1"/>
    <property type="molecule type" value="Genomic_DNA"/>
</dbReference>